<dbReference type="Gene3D" id="3.40.50.300">
    <property type="entry name" value="P-loop containing nucleotide triphosphate hydrolases"/>
    <property type="match status" value="1"/>
</dbReference>
<evidence type="ECO:0000313" key="4">
    <source>
        <dbReference type="RefSeq" id="XP_022747155.1"/>
    </source>
</evidence>
<keyword evidence="3" id="KW-1185">Reference proteome</keyword>
<reference evidence="4" key="1">
    <citation type="submission" date="2025-08" db="UniProtKB">
        <authorList>
            <consortium name="RefSeq"/>
        </authorList>
    </citation>
    <scope>IDENTIFICATION</scope>
    <source>
        <tissue evidence="4">Fruit stalk</tissue>
    </source>
</reference>
<proteinExistence type="predicted"/>
<dbReference type="SUPFAM" id="SSF52540">
    <property type="entry name" value="P-loop containing nucleoside triphosphate hydrolases"/>
    <property type="match status" value="1"/>
</dbReference>
<name>A0A6P5Z3K4_DURZI</name>
<dbReference type="Pfam" id="PF00931">
    <property type="entry name" value="NB-ARC"/>
    <property type="match status" value="1"/>
</dbReference>
<dbReference type="InterPro" id="IPR027417">
    <property type="entry name" value="P-loop_NTPase"/>
</dbReference>
<keyword evidence="1" id="KW-0611">Plant defense</keyword>
<sequence length="197" mass="22068">MCDVDEWLTKVNGNICNEAAAQLDEDEEKVKQGCFVGLCPNFKYCYQLCRKAEKEFNTIAELLKDNDRFDGVSHRPAPEGIAIRPAKEYEAFESRKGALDAVMEALKDANLSIIGVYGTCGVGKTTLVKQVARQAKDENLFDEVVMAAVTRSFDIKKIQDLIVDQLSVEFTKQSDPGRAGELRNRLKNFKKVLVILE</sequence>
<protein>
    <submittedName>
        <fullName evidence="4">Disease resistance protein At5g05400</fullName>
    </submittedName>
</protein>
<dbReference type="Proteomes" id="UP000515121">
    <property type="component" value="Unplaced"/>
</dbReference>
<dbReference type="InterPro" id="IPR050905">
    <property type="entry name" value="Plant_NBS-LRR"/>
</dbReference>
<dbReference type="PANTHER" id="PTHR33463">
    <property type="entry name" value="NB-ARC DOMAIN-CONTAINING PROTEIN-RELATED"/>
    <property type="match status" value="1"/>
</dbReference>
<dbReference type="RefSeq" id="XP_022747155.1">
    <property type="nucleotide sequence ID" value="XM_022891420.1"/>
</dbReference>
<dbReference type="PANTHER" id="PTHR33463:SF136">
    <property type="entry name" value="NB-ARC DOMAIN-CONTAINING PROTEIN"/>
    <property type="match status" value="1"/>
</dbReference>
<evidence type="ECO:0000256" key="1">
    <source>
        <dbReference type="ARBA" id="ARBA00022821"/>
    </source>
</evidence>
<organism evidence="3 4">
    <name type="scientific">Durio zibethinus</name>
    <name type="common">Durian</name>
    <dbReference type="NCBI Taxonomy" id="66656"/>
    <lineage>
        <taxon>Eukaryota</taxon>
        <taxon>Viridiplantae</taxon>
        <taxon>Streptophyta</taxon>
        <taxon>Embryophyta</taxon>
        <taxon>Tracheophyta</taxon>
        <taxon>Spermatophyta</taxon>
        <taxon>Magnoliopsida</taxon>
        <taxon>eudicotyledons</taxon>
        <taxon>Gunneridae</taxon>
        <taxon>Pentapetalae</taxon>
        <taxon>rosids</taxon>
        <taxon>malvids</taxon>
        <taxon>Malvales</taxon>
        <taxon>Malvaceae</taxon>
        <taxon>Helicteroideae</taxon>
        <taxon>Durio</taxon>
    </lineage>
</organism>
<feature type="domain" description="NB-ARC" evidence="2">
    <location>
        <begin position="97"/>
        <end position="196"/>
    </location>
</feature>
<dbReference type="PRINTS" id="PR00364">
    <property type="entry name" value="DISEASERSIST"/>
</dbReference>
<dbReference type="AlphaFoldDB" id="A0A6P5Z3K4"/>
<dbReference type="GO" id="GO:0043531">
    <property type="term" value="F:ADP binding"/>
    <property type="evidence" value="ECO:0007669"/>
    <property type="project" value="InterPro"/>
</dbReference>
<dbReference type="GeneID" id="111296928"/>
<dbReference type="InterPro" id="IPR002182">
    <property type="entry name" value="NB-ARC"/>
</dbReference>
<accession>A0A6P5Z3K4</accession>
<evidence type="ECO:0000313" key="3">
    <source>
        <dbReference type="Proteomes" id="UP000515121"/>
    </source>
</evidence>
<dbReference type="KEGG" id="dzi:111296928"/>
<gene>
    <name evidence="4" type="primary">LOC111296928</name>
</gene>
<evidence type="ECO:0000259" key="2">
    <source>
        <dbReference type="Pfam" id="PF00931"/>
    </source>
</evidence>
<dbReference type="OrthoDB" id="1937110at2759"/>